<dbReference type="SUPFAM" id="SSF103473">
    <property type="entry name" value="MFS general substrate transporter"/>
    <property type="match status" value="1"/>
</dbReference>
<feature type="transmembrane region" description="Helical" evidence="5">
    <location>
        <begin position="141"/>
        <end position="165"/>
    </location>
</feature>
<evidence type="ECO:0000256" key="1">
    <source>
        <dbReference type="ARBA" id="ARBA00004141"/>
    </source>
</evidence>
<evidence type="ECO:0000256" key="3">
    <source>
        <dbReference type="ARBA" id="ARBA00022989"/>
    </source>
</evidence>
<feature type="transmembrane region" description="Helical" evidence="5">
    <location>
        <begin position="172"/>
        <end position="195"/>
    </location>
</feature>
<reference evidence="7 8" key="1">
    <citation type="journal article" date="2023" name="PLoS ONE">
        <title>Cytospora paraplurivora sp. nov. isolated from orchards with fruit tree decline syndrome in Ontario, Canada.</title>
        <authorList>
            <person name="Ilyukhin E."/>
            <person name="Nguyen H.D.T."/>
            <person name="Castle A.J."/>
            <person name="Ellouze W."/>
        </authorList>
    </citation>
    <scope>NUCLEOTIDE SEQUENCE [LARGE SCALE GENOMIC DNA]</scope>
    <source>
        <strain evidence="7 8">FDS-564</strain>
    </source>
</reference>
<dbReference type="EMBL" id="JAJSPL020000006">
    <property type="protein sequence ID" value="KAK7746294.1"/>
    <property type="molecule type" value="Genomic_DNA"/>
</dbReference>
<organism evidence="7 8">
    <name type="scientific">Cytospora paraplurivora</name>
    <dbReference type="NCBI Taxonomy" id="2898453"/>
    <lineage>
        <taxon>Eukaryota</taxon>
        <taxon>Fungi</taxon>
        <taxon>Dikarya</taxon>
        <taxon>Ascomycota</taxon>
        <taxon>Pezizomycotina</taxon>
        <taxon>Sordariomycetes</taxon>
        <taxon>Sordariomycetidae</taxon>
        <taxon>Diaporthales</taxon>
        <taxon>Cytosporaceae</taxon>
        <taxon>Cytospora</taxon>
    </lineage>
</organism>
<dbReference type="InterPro" id="IPR020846">
    <property type="entry name" value="MFS_dom"/>
</dbReference>
<dbReference type="Proteomes" id="UP001320245">
    <property type="component" value="Unassembled WGS sequence"/>
</dbReference>
<comment type="subcellular location">
    <subcellularLocation>
        <location evidence="1">Membrane</location>
        <topology evidence="1">Multi-pass membrane protein</topology>
    </subcellularLocation>
</comment>
<evidence type="ECO:0000313" key="7">
    <source>
        <dbReference type="EMBL" id="KAK7746294.1"/>
    </source>
</evidence>
<keyword evidence="4 5" id="KW-0472">Membrane</keyword>
<feature type="domain" description="Major facilitator superfamily (MFS) profile" evidence="6">
    <location>
        <begin position="41"/>
        <end position="265"/>
    </location>
</feature>
<dbReference type="Gene3D" id="1.20.1250.20">
    <property type="entry name" value="MFS general substrate transporter like domains"/>
    <property type="match status" value="1"/>
</dbReference>
<keyword evidence="2 5" id="KW-0812">Transmembrane</keyword>
<dbReference type="InterPro" id="IPR036259">
    <property type="entry name" value="MFS_trans_sf"/>
</dbReference>
<evidence type="ECO:0000256" key="2">
    <source>
        <dbReference type="ARBA" id="ARBA00022692"/>
    </source>
</evidence>
<name>A0AAN9UL87_9PEZI</name>
<dbReference type="PROSITE" id="PS50850">
    <property type="entry name" value="MFS"/>
    <property type="match status" value="1"/>
</dbReference>
<dbReference type="PANTHER" id="PTHR42718">
    <property type="entry name" value="MAJOR FACILITATOR SUPERFAMILY MULTIDRUG TRANSPORTER MFSC"/>
    <property type="match status" value="1"/>
</dbReference>
<evidence type="ECO:0000256" key="5">
    <source>
        <dbReference type="SAM" id="Phobius"/>
    </source>
</evidence>
<gene>
    <name evidence="7" type="ORF">SLS53_002253</name>
</gene>
<feature type="transmembrane region" description="Helical" evidence="5">
    <location>
        <begin position="42"/>
        <end position="61"/>
    </location>
</feature>
<proteinExistence type="predicted"/>
<dbReference type="GO" id="GO:0022857">
    <property type="term" value="F:transmembrane transporter activity"/>
    <property type="evidence" value="ECO:0007669"/>
    <property type="project" value="InterPro"/>
</dbReference>
<accession>A0AAN9UL87</accession>
<evidence type="ECO:0000256" key="4">
    <source>
        <dbReference type="ARBA" id="ARBA00023136"/>
    </source>
</evidence>
<dbReference type="Pfam" id="PF07690">
    <property type="entry name" value="MFS_1"/>
    <property type="match status" value="1"/>
</dbReference>
<dbReference type="GO" id="GO:0016020">
    <property type="term" value="C:membrane"/>
    <property type="evidence" value="ECO:0007669"/>
    <property type="project" value="UniProtKB-SubCell"/>
</dbReference>
<evidence type="ECO:0000259" key="6">
    <source>
        <dbReference type="PROSITE" id="PS50850"/>
    </source>
</evidence>
<keyword evidence="3 5" id="KW-1133">Transmembrane helix</keyword>
<sequence>MTPPSSSTDAGLQDICLDDNAHAEQQHPSTRPPCLRGPVHEILLVMVAAFIGATFLVLQRGTIVITESLKHSLSLGASGTTWITASSGLTAGVFLLPLAHIADRCPHVSRRTFLLGSLALFSIVTGLTALCQDGIALDFMLGLAGAMAAAGIPIMSSLLTSIYAVPSTRLHCIFTIFLAGGNSISVVFGGIGSGLVATSTNSWRASLVYIAVLFIIILVLAVLTIPDLPKAKPFSASVAQCPDEQHALLVTEHMDAVKRHEITSD</sequence>
<keyword evidence="8" id="KW-1185">Reference proteome</keyword>
<feature type="transmembrane region" description="Helical" evidence="5">
    <location>
        <begin position="207"/>
        <end position="225"/>
    </location>
</feature>
<evidence type="ECO:0000313" key="8">
    <source>
        <dbReference type="Proteomes" id="UP001320245"/>
    </source>
</evidence>
<dbReference type="InterPro" id="IPR011701">
    <property type="entry name" value="MFS"/>
</dbReference>
<dbReference type="PANTHER" id="PTHR42718:SF23">
    <property type="entry name" value="MAJOR FACILITATOR SUPERFAMILY (MFS) PROFILE DOMAIN-CONTAINING PROTEIN"/>
    <property type="match status" value="1"/>
</dbReference>
<feature type="transmembrane region" description="Helical" evidence="5">
    <location>
        <begin position="113"/>
        <end position="135"/>
    </location>
</feature>
<feature type="transmembrane region" description="Helical" evidence="5">
    <location>
        <begin position="81"/>
        <end position="101"/>
    </location>
</feature>
<dbReference type="AlphaFoldDB" id="A0AAN9UL87"/>
<protein>
    <recommendedName>
        <fullName evidence="6">Major facilitator superfamily (MFS) profile domain-containing protein</fullName>
    </recommendedName>
</protein>
<comment type="caution">
    <text evidence="7">The sequence shown here is derived from an EMBL/GenBank/DDBJ whole genome shotgun (WGS) entry which is preliminary data.</text>
</comment>